<dbReference type="AlphaFoldDB" id="A0A2P2N8B2"/>
<protein>
    <submittedName>
        <fullName evidence="1">Uncharacterized protein</fullName>
    </submittedName>
</protein>
<organism evidence="1">
    <name type="scientific">Rhizophora mucronata</name>
    <name type="common">Asiatic mangrove</name>
    <dbReference type="NCBI Taxonomy" id="61149"/>
    <lineage>
        <taxon>Eukaryota</taxon>
        <taxon>Viridiplantae</taxon>
        <taxon>Streptophyta</taxon>
        <taxon>Embryophyta</taxon>
        <taxon>Tracheophyta</taxon>
        <taxon>Spermatophyta</taxon>
        <taxon>Magnoliopsida</taxon>
        <taxon>eudicotyledons</taxon>
        <taxon>Gunneridae</taxon>
        <taxon>Pentapetalae</taxon>
        <taxon>rosids</taxon>
        <taxon>fabids</taxon>
        <taxon>Malpighiales</taxon>
        <taxon>Rhizophoraceae</taxon>
        <taxon>Rhizophora</taxon>
    </lineage>
</organism>
<sequence length="16" mass="1834">MNALQYMYISSLLMVG</sequence>
<accession>A0A2P2N8B2</accession>
<name>A0A2P2N8B2_RHIMU</name>
<evidence type="ECO:0000313" key="1">
    <source>
        <dbReference type="EMBL" id="MBX38666.1"/>
    </source>
</evidence>
<reference evidence="1" key="1">
    <citation type="submission" date="2018-02" db="EMBL/GenBank/DDBJ databases">
        <title>Rhizophora mucronata_Transcriptome.</title>
        <authorList>
            <person name="Meera S.P."/>
            <person name="Sreeshan A."/>
            <person name="Augustine A."/>
        </authorList>
    </citation>
    <scope>NUCLEOTIDE SEQUENCE</scope>
    <source>
        <tissue evidence="1">Leaf</tissue>
    </source>
</reference>
<proteinExistence type="predicted"/>
<dbReference type="EMBL" id="GGEC01058182">
    <property type="protein sequence ID" value="MBX38666.1"/>
    <property type="molecule type" value="Transcribed_RNA"/>
</dbReference>